<dbReference type="AlphaFoldDB" id="A0A9J6D354"/>
<sequence length="153" mass="16794">MVLTFGASECLSFVNAYGQALRCYLYKRTILHCRKYNKTGHCKDVCPQPPDTPICRVCGDSLSPNNHECHPSCMFCGEDHPTAAKPCPKRFLPPVNRRKPPRSSTPTWKAQSPSPSPGRQRSASGSAARRRSRSRDKSGPKRGNSSSQSGFAG</sequence>
<comment type="caution">
    <text evidence="2">The sequence shown here is derived from an EMBL/GenBank/DDBJ whole genome shotgun (WGS) entry which is preliminary data.</text>
</comment>
<name>A0A9J6D354_RHIMP</name>
<evidence type="ECO:0000313" key="3">
    <source>
        <dbReference type="Proteomes" id="UP000821866"/>
    </source>
</evidence>
<dbReference type="EMBL" id="JABSTU010000265">
    <property type="protein sequence ID" value="KAH7997507.1"/>
    <property type="molecule type" value="Genomic_DNA"/>
</dbReference>
<keyword evidence="3" id="KW-1185">Reference proteome</keyword>
<evidence type="ECO:0000256" key="1">
    <source>
        <dbReference type="SAM" id="MobiDB-lite"/>
    </source>
</evidence>
<feature type="compositionally biased region" description="Polar residues" evidence="1">
    <location>
        <begin position="144"/>
        <end position="153"/>
    </location>
</feature>
<organism evidence="2 3">
    <name type="scientific">Rhipicephalus microplus</name>
    <name type="common">Cattle tick</name>
    <name type="synonym">Boophilus microplus</name>
    <dbReference type="NCBI Taxonomy" id="6941"/>
    <lineage>
        <taxon>Eukaryota</taxon>
        <taxon>Metazoa</taxon>
        <taxon>Ecdysozoa</taxon>
        <taxon>Arthropoda</taxon>
        <taxon>Chelicerata</taxon>
        <taxon>Arachnida</taxon>
        <taxon>Acari</taxon>
        <taxon>Parasitiformes</taxon>
        <taxon>Ixodida</taxon>
        <taxon>Ixodoidea</taxon>
        <taxon>Ixodidae</taxon>
        <taxon>Rhipicephalinae</taxon>
        <taxon>Rhipicephalus</taxon>
        <taxon>Boophilus</taxon>
    </lineage>
</organism>
<feature type="compositionally biased region" description="Low complexity" evidence="1">
    <location>
        <begin position="110"/>
        <end position="127"/>
    </location>
</feature>
<reference evidence="2" key="1">
    <citation type="journal article" date="2020" name="Cell">
        <title>Large-Scale Comparative Analyses of Tick Genomes Elucidate Their Genetic Diversity and Vector Capacities.</title>
        <authorList>
            <consortium name="Tick Genome and Microbiome Consortium (TIGMIC)"/>
            <person name="Jia N."/>
            <person name="Wang J."/>
            <person name="Shi W."/>
            <person name="Du L."/>
            <person name="Sun Y."/>
            <person name="Zhan W."/>
            <person name="Jiang J.F."/>
            <person name="Wang Q."/>
            <person name="Zhang B."/>
            <person name="Ji P."/>
            <person name="Bell-Sakyi L."/>
            <person name="Cui X.M."/>
            <person name="Yuan T.T."/>
            <person name="Jiang B.G."/>
            <person name="Yang W.F."/>
            <person name="Lam T.T."/>
            <person name="Chang Q.C."/>
            <person name="Ding S.J."/>
            <person name="Wang X.J."/>
            <person name="Zhu J.G."/>
            <person name="Ruan X.D."/>
            <person name="Zhao L."/>
            <person name="Wei J.T."/>
            <person name="Ye R.Z."/>
            <person name="Que T.C."/>
            <person name="Du C.H."/>
            <person name="Zhou Y.H."/>
            <person name="Cheng J.X."/>
            <person name="Dai P.F."/>
            <person name="Guo W.B."/>
            <person name="Han X.H."/>
            <person name="Huang E.J."/>
            <person name="Li L.F."/>
            <person name="Wei W."/>
            <person name="Gao Y.C."/>
            <person name="Liu J.Z."/>
            <person name="Shao H.Z."/>
            <person name="Wang X."/>
            <person name="Wang C.C."/>
            <person name="Yang T.C."/>
            <person name="Huo Q.B."/>
            <person name="Li W."/>
            <person name="Chen H.Y."/>
            <person name="Chen S.E."/>
            <person name="Zhou L.G."/>
            <person name="Ni X.B."/>
            <person name="Tian J.H."/>
            <person name="Sheng Y."/>
            <person name="Liu T."/>
            <person name="Pan Y.S."/>
            <person name="Xia L.Y."/>
            <person name="Li J."/>
            <person name="Zhao F."/>
            <person name="Cao W.C."/>
        </authorList>
    </citation>
    <scope>NUCLEOTIDE SEQUENCE</scope>
    <source>
        <strain evidence="2">Rmic-2018</strain>
    </source>
</reference>
<accession>A0A9J6D354</accession>
<proteinExistence type="predicted"/>
<evidence type="ECO:0000313" key="2">
    <source>
        <dbReference type="EMBL" id="KAH7997507.1"/>
    </source>
</evidence>
<dbReference type="Proteomes" id="UP000821866">
    <property type="component" value="Unassembled WGS sequence"/>
</dbReference>
<feature type="region of interest" description="Disordered" evidence="1">
    <location>
        <begin position="86"/>
        <end position="153"/>
    </location>
</feature>
<gene>
    <name evidence="2" type="ORF">HPB51_026399</name>
</gene>
<protein>
    <submittedName>
        <fullName evidence="2">Uncharacterized protein</fullName>
    </submittedName>
</protein>
<reference evidence="2" key="2">
    <citation type="submission" date="2021-09" db="EMBL/GenBank/DDBJ databases">
        <authorList>
            <person name="Jia N."/>
            <person name="Wang J."/>
            <person name="Shi W."/>
            <person name="Du L."/>
            <person name="Sun Y."/>
            <person name="Zhan W."/>
            <person name="Jiang J."/>
            <person name="Wang Q."/>
            <person name="Zhang B."/>
            <person name="Ji P."/>
            <person name="Sakyi L.B."/>
            <person name="Cui X."/>
            <person name="Yuan T."/>
            <person name="Jiang B."/>
            <person name="Yang W."/>
            <person name="Lam T.T.-Y."/>
            <person name="Chang Q."/>
            <person name="Ding S."/>
            <person name="Wang X."/>
            <person name="Zhu J."/>
            <person name="Ruan X."/>
            <person name="Zhao L."/>
            <person name="Wei J."/>
            <person name="Que T."/>
            <person name="Du C."/>
            <person name="Cheng J."/>
            <person name="Dai P."/>
            <person name="Han X."/>
            <person name="Huang E."/>
            <person name="Gao Y."/>
            <person name="Liu J."/>
            <person name="Shao H."/>
            <person name="Ye R."/>
            <person name="Li L."/>
            <person name="Wei W."/>
            <person name="Wang X."/>
            <person name="Wang C."/>
            <person name="Huo Q."/>
            <person name="Li W."/>
            <person name="Guo W."/>
            <person name="Chen H."/>
            <person name="Chen S."/>
            <person name="Zhou L."/>
            <person name="Zhou L."/>
            <person name="Ni X."/>
            <person name="Tian J."/>
            <person name="Zhou Y."/>
            <person name="Sheng Y."/>
            <person name="Liu T."/>
            <person name="Pan Y."/>
            <person name="Xia L."/>
            <person name="Li J."/>
            <person name="Zhao F."/>
            <person name="Cao W."/>
        </authorList>
    </citation>
    <scope>NUCLEOTIDE SEQUENCE</scope>
    <source>
        <strain evidence="2">Rmic-2018</strain>
        <tissue evidence="2">Larvae</tissue>
    </source>
</reference>